<dbReference type="PANTHER" id="PTHR37238:SF1">
    <property type="entry name" value="OS05G0532500 PROTEIN"/>
    <property type="match status" value="1"/>
</dbReference>
<feature type="region of interest" description="Disordered" evidence="1">
    <location>
        <begin position="1"/>
        <end position="27"/>
    </location>
</feature>
<name>A0A7J7NAY6_9MAGN</name>
<comment type="caution">
    <text evidence="2">The sequence shown here is derived from an EMBL/GenBank/DDBJ whole genome shotgun (WGS) entry which is preliminary data.</text>
</comment>
<evidence type="ECO:0000313" key="3">
    <source>
        <dbReference type="Proteomes" id="UP000541444"/>
    </source>
</evidence>
<dbReference type="Proteomes" id="UP000541444">
    <property type="component" value="Unassembled WGS sequence"/>
</dbReference>
<keyword evidence="3" id="KW-1185">Reference proteome</keyword>
<sequence>MSKMISNNNSKSRSTRKPLMDVSNGCSRSLKPTIKKKTLIAEVEEEKEEIGGVGDVLDRILLAHSDLSSIIRQVDELVVQAVQSEVTSKKGRKEVESFLKVLADMQSYLKPWVLRFQKSLSIPLSEAKIQLAYSTSSKAVSKATEEVSNVAESPEQLQLDSLISPSPLVTWCRDRTVESGRQLFLLTPLPNSTKKTSKLRGKSRPVLEKKLESTPRNIVGDLLDGLKTKLPASTLSDSVISSPPKVFNRNLSTVFTTSCLKVSPPKSCVLLEPISESSHQNCNQFRKATPFHFGTQNWTPCSSEPSSSHVSENLTLKYPELFQLEQPYKSGFAKKEIEVSFNWLSSPPKSCVLMEPPNEKLLIPPSTTKKDNDVQGTRKLTNKTHVKVPIGTAILESTPLRRECESTIHKGKRPGENTLKRELWTRFEAATSNVFRLDVSAFQESATKGFLDRLEESSYEETSAKPEGLR</sequence>
<dbReference type="PANTHER" id="PTHR37238">
    <property type="entry name" value="OS05G0532500 PROTEIN"/>
    <property type="match status" value="1"/>
</dbReference>
<organism evidence="2 3">
    <name type="scientific">Kingdonia uniflora</name>
    <dbReference type="NCBI Taxonomy" id="39325"/>
    <lineage>
        <taxon>Eukaryota</taxon>
        <taxon>Viridiplantae</taxon>
        <taxon>Streptophyta</taxon>
        <taxon>Embryophyta</taxon>
        <taxon>Tracheophyta</taxon>
        <taxon>Spermatophyta</taxon>
        <taxon>Magnoliopsida</taxon>
        <taxon>Ranunculales</taxon>
        <taxon>Circaeasteraceae</taxon>
        <taxon>Kingdonia</taxon>
    </lineage>
</organism>
<proteinExistence type="predicted"/>
<protein>
    <submittedName>
        <fullName evidence="2">Uncharacterized protein</fullName>
    </submittedName>
</protein>
<evidence type="ECO:0000256" key="1">
    <source>
        <dbReference type="SAM" id="MobiDB-lite"/>
    </source>
</evidence>
<gene>
    <name evidence="2" type="ORF">GIB67_010223</name>
</gene>
<evidence type="ECO:0000313" key="2">
    <source>
        <dbReference type="EMBL" id="KAF6164253.1"/>
    </source>
</evidence>
<dbReference type="EMBL" id="JACGCM010000938">
    <property type="protein sequence ID" value="KAF6164253.1"/>
    <property type="molecule type" value="Genomic_DNA"/>
</dbReference>
<accession>A0A7J7NAY6</accession>
<dbReference type="AlphaFoldDB" id="A0A7J7NAY6"/>
<dbReference type="OrthoDB" id="1933187at2759"/>
<reference evidence="2 3" key="1">
    <citation type="journal article" date="2020" name="IScience">
        <title>Genome Sequencing of the Endangered Kingdonia uniflora (Circaeasteraceae, Ranunculales) Reveals Potential Mechanisms of Evolutionary Specialization.</title>
        <authorList>
            <person name="Sun Y."/>
            <person name="Deng T."/>
            <person name="Zhang A."/>
            <person name="Moore M.J."/>
            <person name="Landis J.B."/>
            <person name="Lin N."/>
            <person name="Zhang H."/>
            <person name="Zhang X."/>
            <person name="Huang J."/>
            <person name="Zhang X."/>
            <person name="Sun H."/>
            <person name="Wang H."/>
        </authorList>
    </citation>
    <scope>NUCLEOTIDE SEQUENCE [LARGE SCALE GENOMIC DNA]</scope>
    <source>
        <strain evidence="2">TB1705</strain>
        <tissue evidence="2">Leaf</tissue>
    </source>
</reference>
<feature type="compositionally biased region" description="Low complexity" evidence="1">
    <location>
        <begin position="1"/>
        <end position="12"/>
    </location>
</feature>